<accession>A0A5J4U6F5</accession>
<evidence type="ECO:0000259" key="2">
    <source>
        <dbReference type="Pfam" id="PF03184"/>
    </source>
</evidence>
<evidence type="ECO:0000313" key="4">
    <source>
        <dbReference type="Proteomes" id="UP000324800"/>
    </source>
</evidence>
<dbReference type="Proteomes" id="UP000324800">
    <property type="component" value="Unassembled WGS sequence"/>
</dbReference>
<evidence type="ECO:0000313" key="3">
    <source>
        <dbReference type="EMBL" id="KAA6365800.1"/>
    </source>
</evidence>
<evidence type="ECO:0000256" key="1">
    <source>
        <dbReference type="SAM" id="MobiDB-lite"/>
    </source>
</evidence>
<sequence length="511" mass="59249">MEELQLDEILEEEQEVEYVNFNDKDWIKASHQEIQQYLSQIETTGSLVEDLIKVHYKFKIQISDCANYDQSLYSRVFRAHKAVQEGREIGVVGRPPTITKKQQNELIEKIRKLNQLGIHPHVRQINQMAMEMKNNNVNDGEMSQEIDKNFGLNFVNSHENLRFRKPQRLDPYRARNCTKPVLINFFMPITELIHSQPPYPHLMGNLDEATIAQFESSKLLCISVDSEEPFSQPNIGKGLKGSSIITFICADGNHFPTCVLLDSAQVPRELQLHTSPDLFFYPCFRWNNKDLFIELFKIWIIPSINQKRKLLGLEQEQFWLFLDGHKSRENPELFELAAKNNIIIIIFPSHTTNITQPCDNGIFAVLKNNITSTQIPISFDEQSSIEQRNNFGLILRIALHKSLSPQNIIKSWEKTCLMPYNPNELIKRVPQFPPIWAAKIDNNDFQQFGISGKIITLNGKVIYQQQETITDCNASKFEKDQDEEKSNLKSETPNESVPMVSLMRNKQDNWR</sequence>
<feature type="region of interest" description="Disordered" evidence="1">
    <location>
        <begin position="476"/>
        <end position="511"/>
    </location>
</feature>
<feature type="compositionally biased region" description="Basic and acidic residues" evidence="1">
    <location>
        <begin position="476"/>
        <end position="488"/>
    </location>
</feature>
<comment type="caution">
    <text evidence="3">The sequence shown here is derived from an EMBL/GenBank/DDBJ whole genome shotgun (WGS) entry which is preliminary data.</text>
</comment>
<feature type="domain" description="DDE-1" evidence="2">
    <location>
        <begin position="284"/>
        <end position="412"/>
    </location>
</feature>
<dbReference type="OrthoDB" id="10072016at2759"/>
<dbReference type="InterPro" id="IPR004875">
    <property type="entry name" value="DDE_SF_endonuclease_dom"/>
</dbReference>
<name>A0A5J4U6F5_9EUKA</name>
<dbReference type="Pfam" id="PF03184">
    <property type="entry name" value="DDE_1"/>
    <property type="match status" value="1"/>
</dbReference>
<organism evidence="3 4">
    <name type="scientific">Streblomastix strix</name>
    <dbReference type="NCBI Taxonomy" id="222440"/>
    <lineage>
        <taxon>Eukaryota</taxon>
        <taxon>Metamonada</taxon>
        <taxon>Preaxostyla</taxon>
        <taxon>Oxymonadida</taxon>
        <taxon>Streblomastigidae</taxon>
        <taxon>Streblomastix</taxon>
    </lineage>
</organism>
<proteinExistence type="predicted"/>
<protein>
    <recommendedName>
        <fullName evidence="2">DDE-1 domain-containing protein</fullName>
    </recommendedName>
</protein>
<reference evidence="3 4" key="1">
    <citation type="submission" date="2019-03" db="EMBL/GenBank/DDBJ databases">
        <title>Single cell metagenomics reveals metabolic interactions within the superorganism composed of flagellate Streblomastix strix and complex community of Bacteroidetes bacteria on its surface.</title>
        <authorList>
            <person name="Treitli S.C."/>
            <person name="Kolisko M."/>
            <person name="Husnik F."/>
            <person name="Keeling P."/>
            <person name="Hampl V."/>
        </authorList>
    </citation>
    <scope>NUCLEOTIDE SEQUENCE [LARGE SCALE GENOMIC DNA]</scope>
    <source>
        <strain evidence="3">ST1C</strain>
    </source>
</reference>
<dbReference type="AlphaFoldDB" id="A0A5J4U6F5"/>
<dbReference type="EMBL" id="SNRW01020069">
    <property type="protein sequence ID" value="KAA6365800.1"/>
    <property type="molecule type" value="Genomic_DNA"/>
</dbReference>
<gene>
    <name evidence="3" type="ORF">EZS28_038673</name>
</gene>
<dbReference type="GO" id="GO:0003676">
    <property type="term" value="F:nucleic acid binding"/>
    <property type="evidence" value="ECO:0007669"/>
    <property type="project" value="InterPro"/>
</dbReference>